<sequence length="571" mass="63626">MFESLATLAASARRSPGFGLGLRTPHYADFQAGRQAVDWLEVITDNFLVDGGKPLVMLERFRRDYPIALHGVAMSIGSAKGLSSRYLKRVKALADRIEPLWVSDHLCWTGPSGQPLHDLYPLPYTEECARLLVSHIRQAQDVLERRLVVENVSSYLRYSASGVTEWDFLAHVAQEADCELLVDVNNIYVSSVNHGFDPLTYLRAMPVDRVRQIHLAGHSMNGDFIIDTHDHPVCPEVWALYAQACEIFGPTATMIERDDDIPPLPELLAELGQAREVAERHGAAPRPAAAAVRPASTTVVTAPHVPPLRWPAAPESELPLDGTQHLVAGIVLQGVPEQAPAAVDAPGPLPARRGLEIYHHAYRARLQEVLADSFAKTRLYVGSDYFDELTLAYVEQHPPSGAHLGRYGHRFAHHLQQRHPDHPVLRELAELEWALRSVFDAADHAAWDLPRVQQHGAEACLNQWPVLHPTVQFLSQQTNALALWKAIEADEDVPEVVTREAPASVLVWRRGLQPHFSTVSLEEAGFLWDLTQPGHSIAAVAEQHLQAERLSDPSALGTWLHQWWENELLRI</sequence>
<evidence type="ECO:0000256" key="1">
    <source>
        <dbReference type="HAMAP-Rule" id="MF_00697"/>
    </source>
</evidence>
<dbReference type="InterPro" id="IPR018640">
    <property type="entry name" value="DUF2063"/>
</dbReference>
<accession>A0ABS5DSV4</accession>
<keyword evidence="4" id="KW-1185">Reference proteome</keyword>
<evidence type="ECO:0000313" key="4">
    <source>
        <dbReference type="Proteomes" id="UP000672097"/>
    </source>
</evidence>
<dbReference type="Gene3D" id="1.10.150.690">
    <property type="entry name" value="DUF2063"/>
    <property type="match status" value="1"/>
</dbReference>
<organism evidence="3 4">
    <name type="scientific">Ideonella paludis</name>
    <dbReference type="NCBI Taxonomy" id="1233411"/>
    <lineage>
        <taxon>Bacteria</taxon>
        <taxon>Pseudomonadati</taxon>
        <taxon>Pseudomonadota</taxon>
        <taxon>Betaproteobacteria</taxon>
        <taxon>Burkholderiales</taxon>
        <taxon>Sphaerotilaceae</taxon>
        <taxon>Ideonella</taxon>
    </lineage>
</organism>
<dbReference type="HAMAP" id="MF_00697">
    <property type="entry name" value="UPF0276"/>
    <property type="match status" value="1"/>
</dbReference>
<dbReference type="Pfam" id="PF05114">
    <property type="entry name" value="MbnB_TglH_ChrH"/>
    <property type="match status" value="1"/>
</dbReference>
<dbReference type="PANTHER" id="PTHR42194">
    <property type="entry name" value="UPF0276 PROTEIN HI_1600"/>
    <property type="match status" value="1"/>
</dbReference>
<evidence type="ECO:0000259" key="2">
    <source>
        <dbReference type="Pfam" id="PF09836"/>
    </source>
</evidence>
<dbReference type="Gene3D" id="3.20.20.150">
    <property type="entry name" value="Divalent-metal-dependent TIM barrel enzymes"/>
    <property type="match status" value="1"/>
</dbReference>
<comment type="caution">
    <text evidence="3">The sequence shown here is derived from an EMBL/GenBank/DDBJ whole genome shotgun (WGS) entry which is preliminary data.</text>
</comment>
<reference evidence="3 4" key="1">
    <citation type="submission" date="2021-04" db="EMBL/GenBank/DDBJ databases">
        <title>The genome sequence of type strain Ideonella paludis KCTC 32238.</title>
        <authorList>
            <person name="Liu Y."/>
        </authorList>
    </citation>
    <scope>NUCLEOTIDE SEQUENCE [LARGE SCALE GENOMIC DNA]</scope>
    <source>
        <strain evidence="3 4">KCTC 32238</strain>
    </source>
</reference>
<dbReference type="RefSeq" id="WP_210805881.1">
    <property type="nucleotide sequence ID" value="NZ_JAGQDG010000001.1"/>
</dbReference>
<evidence type="ECO:0000313" key="3">
    <source>
        <dbReference type="EMBL" id="MBQ0934225.1"/>
    </source>
</evidence>
<dbReference type="SUPFAM" id="SSF51658">
    <property type="entry name" value="Xylose isomerase-like"/>
    <property type="match status" value="1"/>
</dbReference>
<name>A0ABS5DSV4_9BURK</name>
<proteinExistence type="inferred from homology"/>
<gene>
    <name evidence="3" type="ORF">KAK11_02715</name>
</gene>
<dbReference type="InterPro" id="IPR036237">
    <property type="entry name" value="Xyl_isomerase-like_sf"/>
</dbReference>
<dbReference type="InterPro" id="IPR044922">
    <property type="entry name" value="DUF2063_N_sf"/>
</dbReference>
<dbReference type="EMBL" id="JAGQDG010000001">
    <property type="protein sequence ID" value="MBQ0934225.1"/>
    <property type="molecule type" value="Genomic_DNA"/>
</dbReference>
<dbReference type="Proteomes" id="UP000672097">
    <property type="component" value="Unassembled WGS sequence"/>
</dbReference>
<dbReference type="PANTHER" id="PTHR42194:SF1">
    <property type="entry name" value="UPF0276 PROTEIN HI_1600"/>
    <property type="match status" value="1"/>
</dbReference>
<feature type="domain" description="Putative DNA-binding" evidence="2">
    <location>
        <begin position="347"/>
        <end position="415"/>
    </location>
</feature>
<dbReference type="InterPro" id="IPR007801">
    <property type="entry name" value="MbnB/TglH/ChrH"/>
</dbReference>
<dbReference type="NCBIfam" id="NF003818">
    <property type="entry name" value="PRK05409.1"/>
    <property type="match status" value="1"/>
</dbReference>
<dbReference type="Pfam" id="PF09836">
    <property type="entry name" value="DUF2063"/>
    <property type="match status" value="1"/>
</dbReference>
<comment type="similarity">
    <text evidence="1">Belongs to the UPF0276 family.</text>
</comment>
<protein>
    <recommendedName>
        <fullName evidence="1">UPF0276 protein KAK11_02715</fullName>
    </recommendedName>
</protein>